<keyword evidence="8 12" id="KW-0648">Protein biosynthesis</keyword>
<dbReference type="Gene3D" id="1.25.40.250">
    <property type="entry name" value="ARM repeat, domain 1"/>
    <property type="match status" value="1"/>
</dbReference>
<keyword evidence="10" id="KW-0325">Glycoprotein</keyword>
<dbReference type="PROSITE" id="PS50250">
    <property type="entry name" value="PCI"/>
    <property type="match status" value="1"/>
</dbReference>
<dbReference type="FunFam" id="1.50.10.20:FF:000006">
    <property type="entry name" value="Mannan endo-1,6-alpha-mannosidase"/>
    <property type="match status" value="1"/>
</dbReference>
<evidence type="ECO:0000256" key="10">
    <source>
        <dbReference type="ARBA" id="ARBA00023180"/>
    </source>
</evidence>
<protein>
    <recommendedName>
        <fullName evidence="12">Eukaryotic translation initiation factor 3 subunit K</fullName>
        <shortName evidence="12">eIF3k</shortName>
    </recommendedName>
    <alternativeName>
        <fullName evidence="12">eIF-3 p25</fullName>
    </alternativeName>
</protein>
<dbReference type="InterPro" id="IPR008928">
    <property type="entry name" value="6-hairpin_glycosidase_sf"/>
</dbReference>
<dbReference type="GO" id="GO:0016282">
    <property type="term" value="C:eukaryotic 43S preinitiation complex"/>
    <property type="evidence" value="ECO:0007669"/>
    <property type="project" value="UniProtKB-UniRule"/>
</dbReference>
<dbReference type="InterPro" id="IPR036390">
    <property type="entry name" value="WH_DNA-bd_sf"/>
</dbReference>
<dbReference type="GO" id="GO:0008496">
    <property type="term" value="F:mannan endo-1,6-alpha-mannosidase activity"/>
    <property type="evidence" value="ECO:0007669"/>
    <property type="project" value="UniProtKB-EC"/>
</dbReference>
<dbReference type="RefSeq" id="XP_022506583.1">
    <property type="nucleotide sequence ID" value="XM_022661123.1"/>
</dbReference>
<dbReference type="Proteomes" id="UP000077002">
    <property type="component" value="Unassembled WGS sequence"/>
</dbReference>
<evidence type="ECO:0000313" key="16">
    <source>
        <dbReference type="Proteomes" id="UP000077002"/>
    </source>
</evidence>
<dbReference type="GO" id="GO:0006446">
    <property type="term" value="P:regulation of translational initiation"/>
    <property type="evidence" value="ECO:0007669"/>
    <property type="project" value="InterPro"/>
</dbReference>
<keyword evidence="9" id="KW-0472">Membrane</keyword>
<dbReference type="SUPFAM" id="SSF48371">
    <property type="entry name" value="ARM repeat"/>
    <property type="match status" value="1"/>
</dbReference>
<dbReference type="GO" id="GO:0043022">
    <property type="term" value="F:ribosome binding"/>
    <property type="evidence" value="ECO:0007669"/>
    <property type="project" value="InterPro"/>
</dbReference>
<feature type="compositionally biased region" description="Polar residues" evidence="13">
    <location>
        <begin position="405"/>
        <end position="426"/>
    </location>
</feature>
<dbReference type="SUPFAM" id="SSF48208">
    <property type="entry name" value="Six-hairpin glycosidases"/>
    <property type="match status" value="1"/>
</dbReference>
<evidence type="ECO:0000256" key="13">
    <source>
        <dbReference type="SAM" id="MobiDB-lite"/>
    </source>
</evidence>
<dbReference type="AlphaFoldDB" id="A0A177ET73"/>
<dbReference type="InterPro" id="IPR014480">
    <property type="entry name" value="Mannan-1_6-alpha_mannosidase"/>
</dbReference>
<evidence type="ECO:0000256" key="11">
    <source>
        <dbReference type="ARBA" id="ARBA00023295"/>
    </source>
</evidence>
<keyword evidence="4 12" id="KW-0963">Cytoplasm</keyword>
<dbReference type="InterPro" id="IPR009374">
    <property type="entry name" value="eIF3k"/>
</dbReference>
<dbReference type="PANTHER" id="PTHR12145:SF36">
    <property type="entry name" value="MANNAN ENDO-1,6-ALPHA-MANNOSIDASE DCW1"/>
    <property type="match status" value="1"/>
</dbReference>
<dbReference type="PANTHER" id="PTHR12145">
    <property type="entry name" value="MANNAN ENDO-1,6-ALPHA-MANNOSIDASE DCW1"/>
    <property type="match status" value="1"/>
</dbReference>
<keyword evidence="7" id="KW-0378">Hydrolase</keyword>
<dbReference type="InterPro" id="IPR000717">
    <property type="entry name" value="PCI_dom"/>
</dbReference>
<dbReference type="InterPro" id="IPR016020">
    <property type="entry name" value="Transl_init_fac_sub12_N_euk"/>
</dbReference>
<gene>
    <name evidence="15" type="ORF">AYO21_11227</name>
</gene>
<feature type="region of interest" description="Disordered" evidence="13">
    <location>
        <begin position="405"/>
        <end position="433"/>
    </location>
</feature>
<dbReference type="GO" id="GO:0012505">
    <property type="term" value="C:endomembrane system"/>
    <property type="evidence" value="ECO:0007669"/>
    <property type="project" value="UniProtKB-SubCell"/>
</dbReference>
<evidence type="ECO:0000256" key="9">
    <source>
        <dbReference type="ARBA" id="ARBA00023136"/>
    </source>
</evidence>
<dbReference type="Pfam" id="PF10075">
    <property type="entry name" value="CSN8_PSD8_EIF3K"/>
    <property type="match status" value="1"/>
</dbReference>
<evidence type="ECO:0000256" key="8">
    <source>
        <dbReference type="ARBA" id="ARBA00022917"/>
    </source>
</evidence>
<dbReference type="GO" id="GO:0033290">
    <property type="term" value="C:eukaryotic 48S preinitiation complex"/>
    <property type="evidence" value="ECO:0007669"/>
    <property type="project" value="UniProtKB-UniRule"/>
</dbReference>
<comment type="subcellular location">
    <subcellularLocation>
        <location evidence="12">Cytoplasm</location>
    </subcellularLocation>
    <subcellularLocation>
        <location evidence="2">Endomembrane system</location>
    </subcellularLocation>
</comment>
<accession>A0A177ET73</accession>
<keyword evidence="11" id="KW-0326">Glycosidase</keyword>
<comment type="similarity">
    <text evidence="3">Belongs to the glycosyl hydrolase 76 family.</text>
</comment>
<reference evidence="15 16" key="1">
    <citation type="submission" date="2016-03" db="EMBL/GenBank/DDBJ databases">
        <title>Draft genome sequence of the Fonsecaea monophora CBS 269.37.</title>
        <authorList>
            <person name="Bombassaro A."/>
            <person name="Vinicius W.A."/>
            <person name="De Hoog S."/>
            <person name="Sun J."/>
            <person name="Souza E.M."/>
            <person name="Raittz R.T."/>
            <person name="Costa F."/>
            <person name="Leao A.C."/>
            <person name="Tadra-Sfeir M.Z."/>
            <person name="Baura V."/>
            <person name="Balsanelli E."/>
            <person name="Pedrosa F.O."/>
            <person name="Moreno L.F."/>
            <person name="Steffens M.B."/>
            <person name="Xi L."/>
            <person name="Bocca A.L."/>
            <person name="Felipe M.S."/>
            <person name="Teixeira M."/>
            <person name="Telles Filho F.Q."/>
            <person name="Azevedo C.M."/>
            <person name="Gomes R."/>
            <person name="Vicente V.A."/>
        </authorList>
    </citation>
    <scope>NUCLEOTIDE SEQUENCE [LARGE SCALE GENOMIC DNA]</scope>
    <source>
        <strain evidence="15 16">CBS 269.37</strain>
    </source>
</reference>
<evidence type="ECO:0000256" key="3">
    <source>
        <dbReference type="ARBA" id="ARBA00009699"/>
    </source>
</evidence>
<dbReference type="Gene3D" id="1.50.10.20">
    <property type="match status" value="1"/>
</dbReference>
<dbReference type="GO" id="GO:0005852">
    <property type="term" value="C:eukaryotic translation initiation factor 3 complex"/>
    <property type="evidence" value="ECO:0007669"/>
    <property type="project" value="UniProtKB-UniRule"/>
</dbReference>
<comment type="function">
    <text evidence="12">Component of the eukaryotic translation initiation factor 3 (eIF-3) complex, which is involved in protein synthesis of a specialized repertoire of mRNAs and, together with other initiation factors, stimulates binding of mRNA and methionyl-tRNAi to the 40S ribosome. The eIF-3 complex specifically targets and initiates translation of a subset of mRNAs involved in cell proliferation.</text>
</comment>
<evidence type="ECO:0000256" key="12">
    <source>
        <dbReference type="HAMAP-Rule" id="MF_03010"/>
    </source>
</evidence>
<organism evidence="15 16">
    <name type="scientific">Fonsecaea monophora</name>
    <dbReference type="NCBI Taxonomy" id="254056"/>
    <lineage>
        <taxon>Eukaryota</taxon>
        <taxon>Fungi</taxon>
        <taxon>Dikarya</taxon>
        <taxon>Ascomycota</taxon>
        <taxon>Pezizomycotina</taxon>
        <taxon>Eurotiomycetes</taxon>
        <taxon>Chaetothyriomycetidae</taxon>
        <taxon>Chaetothyriales</taxon>
        <taxon>Herpotrichiellaceae</taxon>
        <taxon>Fonsecaea</taxon>
    </lineage>
</organism>
<dbReference type="InterPro" id="IPR005198">
    <property type="entry name" value="Glyco_hydro_76"/>
</dbReference>
<dbReference type="GO" id="GO:0001732">
    <property type="term" value="P:formation of cytoplasmic translation initiation complex"/>
    <property type="evidence" value="ECO:0007669"/>
    <property type="project" value="UniProtKB-UniRule"/>
</dbReference>
<comment type="subunit">
    <text evidence="12">Component of the eukaryotic translation initiation factor 3 (eIF-3) complex.</text>
</comment>
<dbReference type="GO" id="GO:0016052">
    <property type="term" value="P:carbohydrate catabolic process"/>
    <property type="evidence" value="ECO:0007669"/>
    <property type="project" value="InterPro"/>
</dbReference>
<dbReference type="InterPro" id="IPR016024">
    <property type="entry name" value="ARM-type_fold"/>
</dbReference>
<dbReference type="GeneID" id="34606325"/>
<keyword evidence="5 12" id="KW-0396">Initiation factor</keyword>
<comment type="catalytic activity">
    <reaction evidence="1">
        <text>Random hydrolysis of (1-&gt;6)-alpha-D-mannosidic linkages in unbranched (1-&gt;6)-mannans.</text>
        <dbReference type="EC" id="3.2.1.101"/>
    </reaction>
</comment>
<dbReference type="OrthoDB" id="4187847at2759"/>
<dbReference type="FunFam" id="1.10.10.10:FF:000389">
    <property type="entry name" value="Eukaryotic translation initiation factor 3 subunit K"/>
    <property type="match status" value="1"/>
</dbReference>
<dbReference type="InterPro" id="IPR036388">
    <property type="entry name" value="WH-like_DNA-bd_sf"/>
</dbReference>
<dbReference type="GO" id="GO:0003723">
    <property type="term" value="F:RNA binding"/>
    <property type="evidence" value="ECO:0007669"/>
    <property type="project" value="UniProtKB-UniRule"/>
</dbReference>
<name>A0A177ET73_9EURO</name>
<sequence>MRLLPLALVPGALAISLDINDPSSVTSAASSVAFDMMTSYTGNQTGQVPGLLPGGLSCDPNNPAIYCWWEAGAMFGSLIHYWQYTNDSSYNPVVTQALQFQRGPDNNFNPPNQSKSMGVDDQVFWAFSAMDAVEANFPESDEEDAPSWLSLAQAVFNYQKALWDTNTCGGGFHWQVFQFNAGWNLKNAVSNGGNFQLAARLAYVTGNSSYADWANMVYDWMETSALMQTDPSSGVLYIWDNTDSNNNCTDQTRYVWTYNYGTLLVGSAYMYNLTNGSSVWEDRVNTILNSTFTLFFPSQYGGNILSEIQCESTLVCDQDQKSFKAYLARWLAVTSLLVPSTAPQIIPKLQASAQAAAGQCDGGANGRECGMQWYTSTWDGSTGVGQQMAALSVIGSVLNSQALMPKSTRTGATSKSDPNAGSTAPTNPAALRDNITTGDKAGAGILTLLMAALVIGAAVCSLDKMGYAFDKCKERPAHIDEILNGLNRYNPETTTTFQEYVNQQCEEKFFDAYASLALLKLYQFNPQLLHPETATNILVKALTVFPSPSFSLCLALLPPSTIPYSPGNTSIPTTDLTESIQKLTRLNTLLESAQYEAFWSTLESDDLYSDLYADVVGFEDLVRIRIAGEVGKTFRQIDLSVLSGWLDLRGDALTKFAQTACGWRVTGQQVDIPANAENEAKSETKGERVGVDMFGRVFRRGYEAPA</sequence>
<evidence type="ECO:0000256" key="4">
    <source>
        <dbReference type="ARBA" id="ARBA00022490"/>
    </source>
</evidence>
<evidence type="ECO:0000256" key="6">
    <source>
        <dbReference type="ARBA" id="ARBA00022729"/>
    </source>
</evidence>
<dbReference type="GO" id="GO:0003743">
    <property type="term" value="F:translation initiation factor activity"/>
    <property type="evidence" value="ECO:0007669"/>
    <property type="project" value="UniProtKB-UniRule"/>
</dbReference>
<comment type="caution">
    <text evidence="15">The sequence shown here is derived from an EMBL/GenBank/DDBJ whole genome shotgun (WGS) entry which is preliminary data.</text>
</comment>
<dbReference type="Gene3D" id="1.10.10.10">
    <property type="entry name" value="Winged helix-like DNA-binding domain superfamily/Winged helix DNA-binding domain"/>
    <property type="match status" value="1"/>
</dbReference>
<dbReference type="EMBL" id="LVKK01000149">
    <property type="protein sequence ID" value="OAG34631.1"/>
    <property type="molecule type" value="Genomic_DNA"/>
</dbReference>
<evidence type="ECO:0000256" key="5">
    <source>
        <dbReference type="ARBA" id="ARBA00022540"/>
    </source>
</evidence>
<dbReference type="SUPFAM" id="SSF46785">
    <property type="entry name" value="Winged helix' DNA-binding domain"/>
    <property type="match status" value="1"/>
</dbReference>
<evidence type="ECO:0000256" key="7">
    <source>
        <dbReference type="ARBA" id="ARBA00022801"/>
    </source>
</evidence>
<dbReference type="GO" id="GO:0009272">
    <property type="term" value="P:fungal-type cell wall biogenesis"/>
    <property type="evidence" value="ECO:0007669"/>
    <property type="project" value="TreeGrafter"/>
</dbReference>
<keyword evidence="16" id="KW-1185">Reference proteome</keyword>
<dbReference type="Pfam" id="PF03663">
    <property type="entry name" value="Glyco_hydro_76"/>
    <property type="match status" value="1"/>
</dbReference>
<evidence type="ECO:0000256" key="1">
    <source>
        <dbReference type="ARBA" id="ARBA00001452"/>
    </source>
</evidence>
<evidence type="ECO:0000256" key="2">
    <source>
        <dbReference type="ARBA" id="ARBA00004308"/>
    </source>
</evidence>
<evidence type="ECO:0000259" key="14">
    <source>
        <dbReference type="PROSITE" id="PS50250"/>
    </source>
</evidence>
<comment type="similarity">
    <text evidence="12">Belongs to the eIF-3 subunit K family.</text>
</comment>
<proteinExistence type="inferred from homology"/>
<dbReference type="InterPro" id="IPR033464">
    <property type="entry name" value="CSN8_PSD8_EIF3K"/>
</dbReference>
<dbReference type="HAMAP" id="MF_03010">
    <property type="entry name" value="eIF3k"/>
    <property type="match status" value="1"/>
</dbReference>
<feature type="domain" description="PCI" evidence="14">
    <location>
        <begin position="510"/>
        <end position="688"/>
    </location>
</feature>
<keyword evidence="6" id="KW-0732">Signal</keyword>
<evidence type="ECO:0000313" key="15">
    <source>
        <dbReference type="EMBL" id="OAG34631.1"/>
    </source>
</evidence>